<proteinExistence type="predicted"/>
<name>A0A412VC40_PHOVU</name>
<comment type="caution">
    <text evidence="1">The sequence shown here is derived from an EMBL/GenBank/DDBJ whole genome shotgun (WGS) entry which is preliminary data.</text>
</comment>
<protein>
    <submittedName>
        <fullName evidence="1">Uncharacterized protein</fullName>
    </submittedName>
</protein>
<reference evidence="1 2" key="1">
    <citation type="submission" date="2018-08" db="EMBL/GenBank/DDBJ databases">
        <title>A genome reference for cultivated species of the human gut microbiota.</title>
        <authorList>
            <person name="Zou Y."/>
            <person name="Xue W."/>
            <person name="Luo G."/>
        </authorList>
    </citation>
    <scope>NUCLEOTIDE SEQUENCE [LARGE SCALE GENOMIC DNA]</scope>
    <source>
        <strain evidence="1 2">AF14-8</strain>
    </source>
</reference>
<feature type="non-terminal residue" evidence="1">
    <location>
        <position position="1"/>
    </location>
</feature>
<evidence type="ECO:0000313" key="1">
    <source>
        <dbReference type="EMBL" id="RGV02636.1"/>
    </source>
</evidence>
<dbReference type="Proteomes" id="UP000285379">
    <property type="component" value="Unassembled WGS sequence"/>
</dbReference>
<organism evidence="1 2">
    <name type="scientific">Phocaeicola vulgatus</name>
    <name type="common">Bacteroides vulgatus</name>
    <dbReference type="NCBI Taxonomy" id="821"/>
    <lineage>
        <taxon>Bacteria</taxon>
        <taxon>Pseudomonadati</taxon>
        <taxon>Bacteroidota</taxon>
        <taxon>Bacteroidia</taxon>
        <taxon>Bacteroidales</taxon>
        <taxon>Bacteroidaceae</taxon>
        <taxon>Phocaeicola</taxon>
    </lineage>
</organism>
<dbReference type="EMBL" id="QRYT01000130">
    <property type="protein sequence ID" value="RGV02636.1"/>
    <property type="molecule type" value="Genomic_DNA"/>
</dbReference>
<accession>A0A412VC40</accession>
<evidence type="ECO:0000313" key="2">
    <source>
        <dbReference type="Proteomes" id="UP000285379"/>
    </source>
</evidence>
<gene>
    <name evidence="1" type="ORF">DWW27_23915</name>
</gene>
<dbReference type="AlphaFoldDB" id="A0A412VC40"/>
<sequence>QSRENKEVPFEGGTLVWNYGEDRLQILFDRIPEDNRRKELKSSGFRWSPRNKAWQRQLTSNALSAAKRVLNLQNI</sequence>